<evidence type="ECO:0000313" key="2">
    <source>
        <dbReference type="Proteomes" id="UP000235777"/>
    </source>
</evidence>
<dbReference type="Proteomes" id="UP000235777">
    <property type="component" value="Unassembled WGS sequence"/>
</dbReference>
<dbReference type="SUPFAM" id="SSF50891">
    <property type="entry name" value="Cyclophilin-like"/>
    <property type="match status" value="1"/>
</dbReference>
<comment type="caution">
    <text evidence="1">The sequence shown here is derived from an EMBL/GenBank/DDBJ whole genome shotgun (WGS) entry which is preliminary data.</text>
</comment>
<reference evidence="1 2" key="1">
    <citation type="submission" date="2018-01" db="EMBL/GenBank/DDBJ databases">
        <title>Whole genome analyses suggest that Burkholderia sensu lato contains two further novel genera in the rhizoxinica-symbiotica group Mycetohabitans gen. nov., and Trinickia gen. nov.: implications for the evolution of diazotrophy and nodulation in the Burkholderiaceae.</title>
        <authorList>
            <person name="Estrada-de los Santos P."/>
            <person name="Palmer M."/>
            <person name="Chavez-Ramirez B."/>
            <person name="Beukes C."/>
            <person name="Steenkamp E.T."/>
            <person name="Hirsch A.M."/>
            <person name="Manyaka P."/>
            <person name="Maluk M."/>
            <person name="Lafos M."/>
            <person name="Crook M."/>
            <person name="Gross E."/>
            <person name="Simon M.F."/>
            <person name="Bueno dos Reis Junior F."/>
            <person name="Poole P.S."/>
            <person name="Venter S.N."/>
            <person name="James E.K."/>
        </authorList>
    </citation>
    <scope>NUCLEOTIDE SEQUENCE [LARGE SCALE GENOMIC DNA]</scope>
    <source>
        <strain evidence="1 2">JPY 581</strain>
    </source>
</reference>
<protein>
    <recommendedName>
        <fullName evidence="3">DUF3830 domain-containing protein</fullName>
    </recommendedName>
</protein>
<evidence type="ECO:0000313" key="1">
    <source>
        <dbReference type="EMBL" id="PMS31225.1"/>
    </source>
</evidence>
<proteinExistence type="predicted"/>
<dbReference type="EMBL" id="PNYC01000027">
    <property type="protein sequence ID" value="PMS31225.1"/>
    <property type="molecule type" value="Genomic_DNA"/>
</dbReference>
<organism evidence="1 2">
    <name type="scientific">Trinickia symbiotica</name>
    <dbReference type="NCBI Taxonomy" id="863227"/>
    <lineage>
        <taxon>Bacteria</taxon>
        <taxon>Pseudomonadati</taxon>
        <taxon>Pseudomonadota</taxon>
        <taxon>Betaproteobacteria</taxon>
        <taxon>Burkholderiales</taxon>
        <taxon>Burkholderiaceae</taxon>
        <taxon>Trinickia</taxon>
    </lineage>
</organism>
<name>A0A2N7WPG0_9BURK</name>
<dbReference type="InterPro" id="IPR029000">
    <property type="entry name" value="Cyclophilin-like_dom_sf"/>
</dbReference>
<evidence type="ECO:0008006" key="3">
    <source>
        <dbReference type="Google" id="ProtNLM"/>
    </source>
</evidence>
<sequence length="140" mass="15396">MSSTDLLEFHAPSIDVKFRVELLADQNPDVVGQVLQQLPLDSVLGHVVISGEAIWLPTKIVHLGKSNMVKRSPGAVYLYAPGQTICLTYGSITESALVNKFGQVLDSDLPLLARLGQHVWEQTVAEPRKNLVNITIRRAQ</sequence>
<dbReference type="Gene3D" id="2.40.100.20">
    <property type="match status" value="1"/>
</dbReference>
<keyword evidence="2" id="KW-1185">Reference proteome</keyword>
<gene>
    <name evidence="1" type="ORF">C0Z20_28845</name>
</gene>
<dbReference type="RefSeq" id="WP_102607391.1">
    <property type="nucleotide sequence ID" value="NZ_PNYC01000027.1"/>
</dbReference>
<dbReference type="AlphaFoldDB" id="A0A2N7WPG0"/>
<accession>A0A2N7WPG0</accession>